<evidence type="ECO:0000256" key="1">
    <source>
        <dbReference type="SAM" id="MobiDB-lite"/>
    </source>
</evidence>
<sequence length="92" mass="10307">MLRSVSSIEIKADDIDQMKKDLLELYYKTGATKRTVESDPGSEVEARQPLSPGSVTSLMDIGRKQKKKQKNRCDWPTVDKHTKGGKLEISAN</sequence>
<accession>A0A0R3PNQ9</accession>
<feature type="region of interest" description="Disordered" evidence="1">
    <location>
        <begin position="34"/>
        <end position="92"/>
    </location>
</feature>
<protein>
    <submittedName>
        <fullName evidence="4">PEST proteolytic signal-containing nuclear protein</fullName>
    </submittedName>
</protein>
<reference evidence="2 3" key="2">
    <citation type="submission" date="2018-11" db="EMBL/GenBank/DDBJ databases">
        <authorList>
            <consortium name="Pathogen Informatics"/>
        </authorList>
    </citation>
    <scope>NUCLEOTIDE SEQUENCE [LARGE SCALE GENOMIC DNA]</scope>
    <source>
        <strain evidence="2 3">Costa Rica</strain>
    </source>
</reference>
<proteinExistence type="predicted"/>
<feature type="compositionally biased region" description="Basic and acidic residues" evidence="1">
    <location>
        <begin position="71"/>
        <end position="86"/>
    </location>
</feature>
<keyword evidence="3" id="KW-1185">Reference proteome</keyword>
<evidence type="ECO:0000313" key="3">
    <source>
        <dbReference type="Proteomes" id="UP000267027"/>
    </source>
</evidence>
<dbReference type="EMBL" id="UYYA01003972">
    <property type="protein sequence ID" value="VDM58313.1"/>
    <property type="molecule type" value="Genomic_DNA"/>
</dbReference>
<reference evidence="4" key="1">
    <citation type="submission" date="2017-02" db="UniProtKB">
        <authorList>
            <consortium name="WormBaseParasite"/>
        </authorList>
    </citation>
    <scope>IDENTIFICATION</scope>
</reference>
<dbReference type="Proteomes" id="UP000267027">
    <property type="component" value="Unassembled WGS sequence"/>
</dbReference>
<dbReference type="WBParaSite" id="ACOC_0000672701-mRNA-1">
    <property type="protein sequence ID" value="ACOC_0000672701-mRNA-1"/>
    <property type="gene ID" value="ACOC_0000672701"/>
</dbReference>
<name>A0A0R3PNQ9_ANGCS</name>
<gene>
    <name evidence="2" type="ORF">ACOC_LOCUS6728</name>
</gene>
<dbReference type="OrthoDB" id="5856489at2759"/>
<organism evidence="4">
    <name type="scientific">Angiostrongylus costaricensis</name>
    <name type="common">Nematode worm</name>
    <dbReference type="NCBI Taxonomy" id="334426"/>
    <lineage>
        <taxon>Eukaryota</taxon>
        <taxon>Metazoa</taxon>
        <taxon>Ecdysozoa</taxon>
        <taxon>Nematoda</taxon>
        <taxon>Chromadorea</taxon>
        <taxon>Rhabditida</taxon>
        <taxon>Rhabditina</taxon>
        <taxon>Rhabditomorpha</taxon>
        <taxon>Strongyloidea</taxon>
        <taxon>Metastrongylidae</taxon>
        <taxon>Angiostrongylus</taxon>
    </lineage>
</organism>
<evidence type="ECO:0000313" key="2">
    <source>
        <dbReference type="EMBL" id="VDM58313.1"/>
    </source>
</evidence>
<evidence type="ECO:0000313" key="4">
    <source>
        <dbReference type="WBParaSite" id="ACOC_0000672701-mRNA-1"/>
    </source>
</evidence>
<dbReference type="AlphaFoldDB" id="A0A0R3PNQ9"/>